<accession>A0ABQ5G915</accession>
<comment type="caution">
    <text evidence="1">The sequence shown here is derived from an EMBL/GenBank/DDBJ whole genome shotgun (WGS) entry which is preliminary data.</text>
</comment>
<gene>
    <name evidence="1" type="ORF">Tco_1031165</name>
</gene>
<evidence type="ECO:0000313" key="2">
    <source>
        <dbReference type="Proteomes" id="UP001151760"/>
    </source>
</evidence>
<name>A0ABQ5G915_9ASTR</name>
<proteinExistence type="predicted"/>
<dbReference type="Gene3D" id="3.30.70.270">
    <property type="match status" value="1"/>
</dbReference>
<keyword evidence="2" id="KW-1185">Reference proteome</keyword>
<dbReference type="EMBL" id="BQNB010018205">
    <property type="protein sequence ID" value="GJT71879.1"/>
    <property type="molecule type" value="Genomic_DNA"/>
</dbReference>
<evidence type="ECO:0000313" key="1">
    <source>
        <dbReference type="EMBL" id="GJT71879.1"/>
    </source>
</evidence>
<dbReference type="Proteomes" id="UP001151760">
    <property type="component" value="Unassembled WGS sequence"/>
</dbReference>
<dbReference type="InterPro" id="IPR043128">
    <property type="entry name" value="Rev_trsase/Diguanyl_cyclase"/>
</dbReference>
<reference evidence="1" key="2">
    <citation type="submission" date="2022-01" db="EMBL/GenBank/DDBJ databases">
        <authorList>
            <person name="Yamashiro T."/>
            <person name="Shiraishi A."/>
            <person name="Satake H."/>
            <person name="Nakayama K."/>
        </authorList>
    </citation>
    <scope>NUCLEOTIDE SEQUENCE</scope>
</reference>
<protein>
    <submittedName>
        <fullName evidence="1">Uncharacterized protein</fullName>
    </submittedName>
</protein>
<sequence length="258" mass="28907">MTRDSVRSVAISELEEGYTRVVERSVHIDMSVEWISSNEACGYASSGRVKEYDGCGVWGLSFMGSELKVARCTRWYGQWSGAIILGDGVHRPEEKELNKLTVKNRYLLPTIDDLLDQLQGLSVYFEDLNPKTAATETHENIKNEDVGGIVDVGYLVYGDFADVYMHEPTIQNTYTPVSDNMYQAMKKAILWRSSKKADIATVCCLRHTVYSGVEIGASLSVEKRGMDRIETEWRSGIMGGDELWGIEVNHTTDIIDGD</sequence>
<reference evidence="1" key="1">
    <citation type="journal article" date="2022" name="Int. J. Mol. Sci.">
        <title>Draft Genome of Tanacetum Coccineum: Genomic Comparison of Closely Related Tanacetum-Family Plants.</title>
        <authorList>
            <person name="Yamashiro T."/>
            <person name="Shiraishi A."/>
            <person name="Nakayama K."/>
            <person name="Satake H."/>
        </authorList>
    </citation>
    <scope>NUCLEOTIDE SEQUENCE</scope>
</reference>
<organism evidence="1 2">
    <name type="scientific">Tanacetum coccineum</name>
    <dbReference type="NCBI Taxonomy" id="301880"/>
    <lineage>
        <taxon>Eukaryota</taxon>
        <taxon>Viridiplantae</taxon>
        <taxon>Streptophyta</taxon>
        <taxon>Embryophyta</taxon>
        <taxon>Tracheophyta</taxon>
        <taxon>Spermatophyta</taxon>
        <taxon>Magnoliopsida</taxon>
        <taxon>eudicotyledons</taxon>
        <taxon>Gunneridae</taxon>
        <taxon>Pentapetalae</taxon>
        <taxon>asterids</taxon>
        <taxon>campanulids</taxon>
        <taxon>Asterales</taxon>
        <taxon>Asteraceae</taxon>
        <taxon>Asteroideae</taxon>
        <taxon>Anthemideae</taxon>
        <taxon>Anthemidinae</taxon>
        <taxon>Tanacetum</taxon>
    </lineage>
</organism>